<proteinExistence type="predicted"/>
<name>A0A6J5P671_9CAUD</name>
<sequence length="82" mass="8588">MPILIQGDVKRFLAGTVTANGTTAVSITIPNLAEDTLILTSLKTAAGTPEALYEFSRTVSTGVVEFKSAASNTSVYNVYAFA</sequence>
<reference evidence="1" key="1">
    <citation type="submission" date="2020-04" db="EMBL/GenBank/DDBJ databases">
        <authorList>
            <person name="Chiriac C."/>
            <person name="Salcher M."/>
            <person name="Ghai R."/>
            <person name="Kavagutti S V."/>
        </authorList>
    </citation>
    <scope>NUCLEOTIDE SEQUENCE</scope>
</reference>
<protein>
    <submittedName>
        <fullName evidence="1">Uncharacterized protein</fullName>
    </submittedName>
</protein>
<gene>
    <name evidence="1" type="ORF">UFOVP826_56</name>
</gene>
<organism evidence="1">
    <name type="scientific">uncultured Caudovirales phage</name>
    <dbReference type="NCBI Taxonomy" id="2100421"/>
    <lineage>
        <taxon>Viruses</taxon>
        <taxon>Duplodnaviria</taxon>
        <taxon>Heunggongvirae</taxon>
        <taxon>Uroviricota</taxon>
        <taxon>Caudoviricetes</taxon>
        <taxon>Peduoviridae</taxon>
        <taxon>Maltschvirus</taxon>
        <taxon>Maltschvirus maltsch</taxon>
    </lineage>
</organism>
<evidence type="ECO:0000313" key="1">
    <source>
        <dbReference type="EMBL" id="CAB4164605.1"/>
    </source>
</evidence>
<dbReference type="EMBL" id="LR796765">
    <property type="protein sequence ID" value="CAB4164605.1"/>
    <property type="molecule type" value="Genomic_DNA"/>
</dbReference>
<accession>A0A6J5P671</accession>